<dbReference type="Proteomes" id="UP000053237">
    <property type="component" value="Unassembled WGS sequence"/>
</dbReference>
<dbReference type="Pfam" id="PF00570">
    <property type="entry name" value="HRDC"/>
    <property type="match status" value="1"/>
</dbReference>
<sequence>MIEKENVPTSQSSAYPTNQKEDWRQRPDLNRCRERIRVEIQALLESRKPKAPSTIRNKLPALSKRLENVLFQKAESEREHLDTKTLNERLRHLKCMSQDSLLGKEKRTDCKEEIQHVEYVYKRLQSWRAHIVEEQNVEPHEVLENSQLANISELAIKAGDVSNCGLPTSKLRAYGHSLREIIRGALKQLNKKTDSVPLSFFSTEEDCCVLPQENPALDTSYDVSAAVLASLRSVADRTALKCTPVGKKDEEAIFDTNTLKKRRKLASCVTTESSRDASLLPKETIVETVTSTKQPSLHHNTTSSVPSDHKTVRDAALPTLLPTVKFNLARNTSSVRSTSHVPNATSQRMYSTVEPIHTLNRATHTTSAPYSTAENHEHINPSLLQVSRPTKSIEMYEIENQNLRRLLQQTMHEKYELEMKVSRLTQQLLESTAHQ</sequence>
<feature type="compositionally biased region" description="Polar residues" evidence="2">
    <location>
        <begin position="7"/>
        <end position="18"/>
    </location>
</feature>
<feature type="compositionally biased region" description="Polar residues" evidence="2">
    <location>
        <begin position="290"/>
        <end position="306"/>
    </location>
</feature>
<gene>
    <name evidence="4" type="ORF">BN9_032730</name>
</gene>
<reference evidence="4 5" key="1">
    <citation type="submission" date="2012-05" db="EMBL/GenBank/DDBJ databases">
        <title>Recombination and specialization in a pathogen metapopulation.</title>
        <authorList>
            <person name="Gardiner A."/>
            <person name="Kemen E."/>
            <person name="Schultz-Larsen T."/>
            <person name="MacLean D."/>
            <person name="Van Oosterhout C."/>
            <person name="Jones J.D.G."/>
        </authorList>
    </citation>
    <scope>NUCLEOTIDE SEQUENCE [LARGE SCALE GENOMIC DNA]</scope>
    <source>
        <strain evidence="4 5">Ac Nc2</strain>
    </source>
</reference>
<feature type="region of interest" description="Disordered" evidence="2">
    <location>
        <begin position="1"/>
        <end position="26"/>
    </location>
</feature>
<evidence type="ECO:0000313" key="4">
    <source>
        <dbReference type="EMBL" id="CCI42489.1"/>
    </source>
</evidence>
<dbReference type="InterPro" id="IPR044876">
    <property type="entry name" value="HRDC_dom_sf"/>
</dbReference>
<dbReference type="GO" id="GO:0000166">
    <property type="term" value="F:nucleotide binding"/>
    <property type="evidence" value="ECO:0007669"/>
    <property type="project" value="InterPro"/>
</dbReference>
<organism evidence="4 5">
    <name type="scientific">Albugo candida</name>
    <dbReference type="NCBI Taxonomy" id="65357"/>
    <lineage>
        <taxon>Eukaryota</taxon>
        <taxon>Sar</taxon>
        <taxon>Stramenopiles</taxon>
        <taxon>Oomycota</taxon>
        <taxon>Peronosporomycetes</taxon>
        <taxon>Albuginales</taxon>
        <taxon>Albuginaceae</taxon>
        <taxon>Albugo</taxon>
    </lineage>
</organism>
<proteinExistence type="predicted"/>
<feature type="coiled-coil region" evidence="1">
    <location>
        <begin position="393"/>
        <end position="420"/>
    </location>
</feature>
<dbReference type="InterPro" id="IPR002121">
    <property type="entry name" value="HRDC_dom"/>
</dbReference>
<dbReference type="STRING" id="65357.A0A024G760"/>
<feature type="region of interest" description="Disordered" evidence="2">
    <location>
        <begin position="290"/>
        <end position="309"/>
    </location>
</feature>
<keyword evidence="5" id="KW-1185">Reference proteome</keyword>
<feature type="domain" description="HRDC" evidence="3">
    <location>
        <begin position="120"/>
        <end position="182"/>
    </location>
</feature>
<dbReference type="SUPFAM" id="SSF47819">
    <property type="entry name" value="HRDC-like"/>
    <property type="match status" value="1"/>
</dbReference>
<name>A0A024G760_9STRA</name>
<evidence type="ECO:0000313" key="5">
    <source>
        <dbReference type="Proteomes" id="UP000053237"/>
    </source>
</evidence>
<dbReference type="Gene3D" id="1.10.150.80">
    <property type="entry name" value="HRDC domain"/>
    <property type="match status" value="1"/>
</dbReference>
<evidence type="ECO:0000259" key="3">
    <source>
        <dbReference type="Pfam" id="PF00570"/>
    </source>
</evidence>
<dbReference type="GO" id="GO:0003676">
    <property type="term" value="F:nucleic acid binding"/>
    <property type="evidence" value="ECO:0007669"/>
    <property type="project" value="InterPro"/>
</dbReference>
<dbReference type="InParanoid" id="A0A024G760"/>
<dbReference type="InterPro" id="IPR010997">
    <property type="entry name" value="HRDC-like_sf"/>
</dbReference>
<accession>A0A024G760</accession>
<dbReference type="OrthoDB" id="5979581at2759"/>
<protein>
    <recommendedName>
        <fullName evidence="3">HRDC domain-containing protein</fullName>
    </recommendedName>
</protein>
<comment type="caution">
    <text evidence="4">The sequence shown here is derived from an EMBL/GenBank/DDBJ whole genome shotgun (WGS) entry which is preliminary data.</text>
</comment>
<keyword evidence="1" id="KW-0175">Coiled coil</keyword>
<evidence type="ECO:0000256" key="2">
    <source>
        <dbReference type="SAM" id="MobiDB-lite"/>
    </source>
</evidence>
<dbReference type="AlphaFoldDB" id="A0A024G760"/>
<evidence type="ECO:0000256" key="1">
    <source>
        <dbReference type="SAM" id="Coils"/>
    </source>
</evidence>
<dbReference type="EMBL" id="CAIX01000034">
    <property type="protein sequence ID" value="CCI42489.1"/>
    <property type="molecule type" value="Genomic_DNA"/>
</dbReference>